<dbReference type="AlphaFoldDB" id="B3KLX6"/>
<name>B3KLX6_RHIME</name>
<dbReference type="Proteomes" id="UP000001976">
    <property type="component" value="Plasmid pSymA"/>
</dbReference>
<evidence type="ECO:0000259" key="1">
    <source>
        <dbReference type="Pfam" id="PF13683"/>
    </source>
</evidence>
<keyword evidence="3" id="KW-1185">Reference proteome</keyword>
<geneLocation type="plasmid" evidence="2 3">
    <name>pSymA</name>
</geneLocation>
<feature type="domain" description="Integrase catalytic" evidence="1">
    <location>
        <begin position="48"/>
        <end position="80"/>
    </location>
</feature>
<sequence length="95" mass="10498">MGMNRVVGGGGVQGWWRSTSRWSAMARGGTIHRAALACDQIRGGLYHAYKTVPEALAGIGRYLTFYNRRHPHSSLDRQTPDQAYFNTLTPMMAAA</sequence>
<proteinExistence type="predicted"/>
<reference evidence="3" key="2">
    <citation type="journal article" date="2001" name="Science">
        <title>The composite genome of the legume symbiont Sinorhizobium meliloti.</title>
        <authorList>
            <person name="Galibert F."/>
            <person name="Finan T.M."/>
            <person name="Long S.R."/>
            <person name="Puehler A."/>
            <person name="Abola P."/>
            <person name="Ampe F."/>
            <person name="Barloy-Hubler F."/>
            <person name="Barnett M.J."/>
            <person name="Becker A."/>
            <person name="Boistard P."/>
            <person name="Bothe G."/>
            <person name="Boutry M."/>
            <person name="Bowser L."/>
            <person name="Buhrmester J."/>
            <person name="Cadieu E."/>
            <person name="Capela D."/>
            <person name="Chain P."/>
            <person name="Cowie A."/>
            <person name="Davis R.W."/>
            <person name="Dreano S."/>
            <person name="Federspiel N.A."/>
            <person name="Fisher R.F."/>
            <person name="Gloux S."/>
            <person name="Godrie T."/>
            <person name="Goffeau A."/>
            <person name="Golding B."/>
            <person name="Gouzy J."/>
            <person name="Gurjal M."/>
            <person name="Hernandez-Lucas I."/>
            <person name="Hong A."/>
            <person name="Huizar L."/>
            <person name="Hyman R.W."/>
            <person name="Jones T."/>
            <person name="Kahn D."/>
            <person name="Kahn M.L."/>
            <person name="Kalman S."/>
            <person name="Keating D.H."/>
            <person name="Kiss E."/>
            <person name="Komp C."/>
            <person name="Lelaure V."/>
            <person name="Masuy D."/>
            <person name="Palm C."/>
            <person name="Peck M.C."/>
            <person name="Pohl T.M."/>
            <person name="Portetelle D."/>
            <person name="Purnelle B."/>
            <person name="Ramsperger U."/>
            <person name="Surzycki R."/>
            <person name="Thebault P."/>
            <person name="Vandenbol M."/>
            <person name="Vorhoelter F.J."/>
            <person name="Weidner S."/>
            <person name="Wells D.H."/>
            <person name="Wong K."/>
            <person name="Yeh K.-C."/>
            <person name="Batut J."/>
        </authorList>
    </citation>
    <scope>NUCLEOTIDE SEQUENCE [LARGE SCALE GENOMIC DNA]</scope>
    <source>
        <strain evidence="3">1021</strain>
        <plasmid evidence="3">Plasmid pSymA</plasmid>
    </source>
</reference>
<dbReference type="EMBL" id="AE006469">
    <property type="protein sequence ID" value="ACF07974.1"/>
    <property type="molecule type" value="Genomic_DNA"/>
</dbReference>
<evidence type="ECO:0000313" key="2">
    <source>
        <dbReference type="EMBL" id="ACF07974.1"/>
    </source>
</evidence>
<dbReference type="Pfam" id="PF13683">
    <property type="entry name" value="rve_3"/>
    <property type="match status" value="1"/>
</dbReference>
<reference evidence="2 3" key="1">
    <citation type="journal article" date="2001" name="Proc. Natl. Acad. Sci. U.S.A.">
        <title>Nucleotide sequence and predicted functions of the entire Sinorhizobium meliloti pSymA megaplasmid.</title>
        <authorList>
            <person name="Barnett M.J."/>
            <person name="Fisher R.F."/>
            <person name="Jones T."/>
            <person name="Komp C."/>
            <person name="Abola A.P."/>
            <person name="Barloy-Hubler F."/>
            <person name="Bowser L."/>
            <person name="Capela D."/>
            <person name="Galibert F."/>
            <person name="Gouzy J."/>
            <person name="Gurjal M."/>
            <person name="Hong A."/>
            <person name="Huizar L."/>
            <person name="Hyman R.W."/>
            <person name="Kahn D."/>
            <person name="Kahn M.L."/>
            <person name="Kalman S."/>
            <person name="Keating D.H."/>
            <person name="Palm C."/>
            <person name="Peck M.C."/>
            <person name="Surzycki R."/>
            <person name="Wells D.H."/>
            <person name="Yeh K.-C."/>
            <person name="Davis R.W."/>
            <person name="Federspiel N.A."/>
            <person name="Long S.R."/>
        </authorList>
    </citation>
    <scope>NUCLEOTIDE SEQUENCE [LARGE SCALE GENOMIC DNA]</scope>
    <source>
        <strain evidence="2 3">1021</strain>
        <plasmid evidence="3">Plasmid pSymA</plasmid>
    </source>
</reference>
<dbReference type="GO" id="GO:0015074">
    <property type="term" value="P:DNA integration"/>
    <property type="evidence" value="ECO:0007669"/>
    <property type="project" value="InterPro"/>
</dbReference>
<dbReference type="HOGENOM" id="CLU_2370832_0_0_5"/>
<accession>B3KLX6</accession>
<dbReference type="KEGG" id="sme:SMa5003"/>
<keyword evidence="2" id="KW-0614">Plasmid</keyword>
<evidence type="ECO:0000313" key="3">
    <source>
        <dbReference type="Proteomes" id="UP000001976"/>
    </source>
</evidence>
<dbReference type="SMR" id="B3KLX6"/>
<organism evidence="2 3">
    <name type="scientific">Rhizobium meliloti (strain 1021)</name>
    <name type="common">Ensifer meliloti</name>
    <name type="synonym">Sinorhizobium meliloti</name>
    <dbReference type="NCBI Taxonomy" id="266834"/>
    <lineage>
        <taxon>Bacteria</taxon>
        <taxon>Pseudomonadati</taxon>
        <taxon>Pseudomonadota</taxon>
        <taxon>Alphaproteobacteria</taxon>
        <taxon>Hyphomicrobiales</taxon>
        <taxon>Rhizobiaceae</taxon>
        <taxon>Sinorhizobium/Ensifer group</taxon>
        <taxon>Sinorhizobium</taxon>
    </lineage>
</organism>
<dbReference type="EnsemblBacteria" id="ACF07974">
    <property type="protein sequence ID" value="ACF07974"/>
    <property type="gene ID" value="SMa5003"/>
</dbReference>
<dbReference type="PATRIC" id="fig|266834.11.peg.415"/>
<protein>
    <recommendedName>
        <fullName evidence="1">Integrase catalytic domain-containing protein</fullName>
    </recommendedName>
</protein>
<dbReference type="SUPFAM" id="SSF53098">
    <property type="entry name" value="Ribonuclease H-like"/>
    <property type="match status" value="1"/>
</dbReference>
<dbReference type="OrthoDB" id="9803878at2"/>
<dbReference type="InterPro" id="IPR012337">
    <property type="entry name" value="RNaseH-like_sf"/>
</dbReference>
<gene>
    <name evidence="2" type="ORF">SMa5003</name>
</gene>
<dbReference type="InterPro" id="IPR001584">
    <property type="entry name" value="Integrase_cat-core"/>
</dbReference>